<reference evidence="1 2" key="1">
    <citation type="submission" date="2016-10" db="EMBL/GenBank/DDBJ databases">
        <title>The genome of Paramicrosporidium saccamoebae is the missing link in understanding Cryptomycota and Microsporidia evolution.</title>
        <authorList>
            <person name="Quandt C.A."/>
            <person name="Beaudet D."/>
            <person name="Corsaro D."/>
            <person name="Michel R."/>
            <person name="Corradi N."/>
            <person name="James T."/>
        </authorList>
    </citation>
    <scope>NUCLEOTIDE SEQUENCE [LARGE SCALE GENOMIC DNA]</scope>
    <source>
        <strain evidence="1 2">KSL3</strain>
    </source>
</reference>
<dbReference type="GO" id="GO:0016567">
    <property type="term" value="P:protein ubiquitination"/>
    <property type="evidence" value="ECO:0007669"/>
    <property type="project" value="InterPro"/>
</dbReference>
<dbReference type="STRING" id="1246581.A0A2H9TJA0"/>
<dbReference type="InterPro" id="IPR013083">
    <property type="entry name" value="Znf_RING/FYVE/PHD"/>
</dbReference>
<gene>
    <name evidence="1" type="ORF">PSACC_02469</name>
</gene>
<dbReference type="EMBL" id="MTSL01000164">
    <property type="protein sequence ID" value="PJF17720.1"/>
    <property type="molecule type" value="Genomic_DNA"/>
</dbReference>
<dbReference type="OrthoDB" id="8062037at2759"/>
<accession>A0A2H9TJA0</accession>
<dbReference type="AlphaFoldDB" id="A0A2H9TJA0"/>
<evidence type="ECO:0000313" key="1">
    <source>
        <dbReference type="EMBL" id="PJF17720.1"/>
    </source>
</evidence>
<keyword evidence="2" id="KW-1185">Reference proteome</keyword>
<dbReference type="Gene3D" id="3.30.40.10">
    <property type="entry name" value="Zinc/RING finger domain, C3HC4 (zinc finger)"/>
    <property type="match status" value="1"/>
</dbReference>
<dbReference type="GO" id="GO:0036297">
    <property type="term" value="P:interstrand cross-link repair"/>
    <property type="evidence" value="ECO:0007669"/>
    <property type="project" value="InterPro"/>
</dbReference>
<organism evidence="1 2">
    <name type="scientific">Paramicrosporidium saccamoebae</name>
    <dbReference type="NCBI Taxonomy" id="1246581"/>
    <lineage>
        <taxon>Eukaryota</taxon>
        <taxon>Fungi</taxon>
        <taxon>Fungi incertae sedis</taxon>
        <taxon>Cryptomycota</taxon>
        <taxon>Cryptomycota incertae sedis</taxon>
        <taxon>Paramicrosporidium</taxon>
    </lineage>
</organism>
<dbReference type="GO" id="GO:0005634">
    <property type="term" value="C:nucleus"/>
    <property type="evidence" value="ECO:0007669"/>
    <property type="project" value="InterPro"/>
</dbReference>
<name>A0A2H9TJA0_9FUNG</name>
<dbReference type="PANTHER" id="PTHR16047:SF7">
    <property type="entry name" value="E3 UBIQUITIN-PROTEIN LIGASE RFWD3"/>
    <property type="match status" value="1"/>
</dbReference>
<evidence type="ECO:0000313" key="2">
    <source>
        <dbReference type="Proteomes" id="UP000240830"/>
    </source>
</evidence>
<dbReference type="InterPro" id="IPR037381">
    <property type="entry name" value="RFWD3"/>
</dbReference>
<proteinExistence type="predicted"/>
<comment type="caution">
    <text evidence="1">The sequence shown here is derived from an EMBL/GenBank/DDBJ whole genome shotgun (WGS) entry which is preliminary data.</text>
</comment>
<sequence>MLVETLVETDDDVQLLDSDASTASEFDTRPTKRVCAEPEVVKPLSEEESDDDHCTDGCPICFEPWSSGGLHRVCSLRCGHLFGKQYYLGLVSRW</sequence>
<protein>
    <submittedName>
        <fullName evidence="1">RING finger and WD repeat domain-containing protein 3</fullName>
    </submittedName>
</protein>
<dbReference type="GO" id="GO:0004842">
    <property type="term" value="F:ubiquitin-protein transferase activity"/>
    <property type="evidence" value="ECO:0007669"/>
    <property type="project" value="InterPro"/>
</dbReference>
<dbReference type="SUPFAM" id="SSF57850">
    <property type="entry name" value="RING/U-box"/>
    <property type="match status" value="1"/>
</dbReference>
<dbReference type="Proteomes" id="UP000240830">
    <property type="component" value="Unassembled WGS sequence"/>
</dbReference>
<dbReference type="PANTHER" id="PTHR16047">
    <property type="entry name" value="RFWD3 PROTEIN"/>
    <property type="match status" value="1"/>
</dbReference>